<reference evidence="3" key="1">
    <citation type="submission" date="2018-02" db="EMBL/GenBank/DDBJ databases">
        <authorList>
            <person name="Hausmann B."/>
        </authorList>
    </citation>
    <scope>NUCLEOTIDE SEQUENCE [LARGE SCALE GENOMIC DNA]</scope>
    <source>
        <strain evidence="3">Peat soil MAG SbA1</strain>
    </source>
</reference>
<dbReference type="Proteomes" id="UP000238701">
    <property type="component" value="Unassembled WGS sequence"/>
</dbReference>
<sequence length="61" mass="6658">MARIVVPHEAAHEAGNNERRRFPRVGDYRSVRGDTCGEGCTHHQDGGQNPASSKVKHAGSY</sequence>
<accession>A0A2U3KJ86</accession>
<evidence type="ECO:0000313" key="2">
    <source>
        <dbReference type="EMBL" id="SPF39715.1"/>
    </source>
</evidence>
<name>A0A2U3KJ86_9BACT</name>
<feature type="region of interest" description="Disordered" evidence="1">
    <location>
        <begin position="1"/>
        <end position="61"/>
    </location>
</feature>
<proteinExistence type="predicted"/>
<feature type="compositionally biased region" description="Basic and acidic residues" evidence="1">
    <location>
        <begin position="9"/>
        <end position="32"/>
    </location>
</feature>
<evidence type="ECO:0000256" key="1">
    <source>
        <dbReference type="SAM" id="MobiDB-lite"/>
    </source>
</evidence>
<protein>
    <submittedName>
        <fullName evidence="2">Uncharacterized protein</fullName>
    </submittedName>
</protein>
<organism evidence="2 3">
    <name type="scientific">Candidatus Sulfotelmatobacter kueseliae</name>
    <dbReference type="NCBI Taxonomy" id="2042962"/>
    <lineage>
        <taxon>Bacteria</taxon>
        <taxon>Pseudomonadati</taxon>
        <taxon>Acidobacteriota</taxon>
        <taxon>Terriglobia</taxon>
        <taxon>Terriglobales</taxon>
        <taxon>Candidatus Korobacteraceae</taxon>
        <taxon>Candidatus Sulfotelmatobacter</taxon>
    </lineage>
</organism>
<dbReference type="AlphaFoldDB" id="A0A2U3KJ86"/>
<gene>
    <name evidence="2" type="ORF">SBA1_290077</name>
</gene>
<evidence type="ECO:0000313" key="3">
    <source>
        <dbReference type="Proteomes" id="UP000238701"/>
    </source>
</evidence>
<dbReference type="EMBL" id="OMOD01000121">
    <property type="protein sequence ID" value="SPF39715.1"/>
    <property type="molecule type" value="Genomic_DNA"/>
</dbReference>